<dbReference type="Gene3D" id="3.60.120.10">
    <property type="entry name" value="Anthranilate synthase"/>
    <property type="match status" value="1"/>
</dbReference>
<evidence type="ECO:0000313" key="10">
    <source>
        <dbReference type="Proteomes" id="UP000602198"/>
    </source>
</evidence>
<dbReference type="Proteomes" id="UP000602198">
    <property type="component" value="Unassembled WGS sequence"/>
</dbReference>
<evidence type="ECO:0000259" key="8">
    <source>
        <dbReference type="Pfam" id="PF04715"/>
    </source>
</evidence>
<dbReference type="InterPro" id="IPR005801">
    <property type="entry name" value="ADC_synthase"/>
</dbReference>
<evidence type="ECO:0000313" key="9">
    <source>
        <dbReference type="EMBL" id="MBL1074502.1"/>
    </source>
</evidence>
<keyword evidence="4" id="KW-0315">Glutamine amidotransferase</keyword>
<gene>
    <name evidence="9" type="primary">pabB</name>
    <name evidence="9" type="ORF">JK358_08840</name>
</gene>
<dbReference type="NCBIfam" id="TIGR01823">
    <property type="entry name" value="PabB-fungal"/>
    <property type="match status" value="1"/>
</dbReference>
<dbReference type="SUPFAM" id="SSF56322">
    <property type="entry name" value="ADC synthase"/>
    <property type="match status" value="1"/>
</dbReference>
<feature type="domain" description="Chorismate-utilising enzyme C-terminal" evidence="7">
    <location>
        <begin position="447"/>
        <end position="701"/>
    </location>
</feature>
<dbReference type="InterPro" id="IPR019999">
    <property type="entry name" value="Anth_synth_I-like"/>
</dbReference>
<keyword evidence="10" id="KW-1185">Reference proteome</keyword>
<dbReference type="PRINTS" id="PR00097">
    <property type="entry name" value="ANTSNTHASEII"/>
</dbReference>
<comment type="similarity">
    <text evidence="1">In the C-terminal section; belongs to the anthranilate synthase component I family.</text>
</comment>
<reference evidence="9 10" key="1">
    <citation type="submission" date="2021-01" db="EMBL/GenBank/DDBJ databases">
        <title>WGS of actinomycetes isolated from Thailand.</title>
        <authorList>
            <person name="Thawai C."/>
        </authorList>
    </citation>
    <scope>NUCLEOTIDE SEQUENCE [LARGE SCALE GENOMIC DNA]</scope>
    <source>
        <strain evidence="9 10">LPG 2</strain>
    </source>
</reference>
<organism evidence="9 10">
    <name type="scientific">Nocardia acididurans</name>
    <dbReference type="NCBI Taxonomy" id="2802282"/>
    <lineage>
        <taxon>Bacteria</taxon>
        <taxon>Bacillati</taxon>
        <taxon>Actinomycetota</taxon>
        <taxon>Actinomycetes</taxon>
        <taxon>Mycobacteriales</taxon>
        <taxon>Nocardiaceae</taxon>
        <taxon>Nocardia</taxon>
    </lineage>
</organism>
<accession>A0ABS1M1H9</accession>
<dbReference type="PANTHER" id="PTHR11236:SF18">
    <property type="entry name" value="AMINODEOXYCHORISMATE SYNTHASE"/>
    <property type="match status" value="1"/>
</dbReference>
<dbReference type="PANTHER" id="PTHR11236">
    <property type="entry name" value="AMINOBENZOATE/ANTHRANILATE SYNTHASE"/>
    <property type="match status" value="1"/>
</dbReference>
<dbReference type="NCBIfam" id="TIGR00566">
    <property type="entry name" value="trpG_papA"/>
    <property type="match status" value="1"/>
</dbReference>
<dbReference type="Pfam" id="PF00425">
    <property type="entry name" value="Chorismate_bind"/>
    <property type="match status" value="1"/>
</dbReference>
<comment type="caution">
    <text evidence="9">The sequence shown here is derived from an EMBL/GenBank/DDBJ whole genome shotgun (WGS) entry which is preliminary data.</text>
</comment>
<evidence type="ECO:0000256" key="4">
    <source>
        <dbReference type="ARBA" id="ARBA00022962"/>
    </source>
</evidence>
<keyword evidence="9" id="KW-0032">Aminotransferase</keyword>
<evidence type="ECO:0000259" key="7">
    <source>
        <dbReference type="Pfam" id="PF00425"/>
    </source>
</evidence>
<dbReference type="SUPFAM" id="SSF52317">
    <property type="entry name" value="Class I glutamine amidotransferase-like"/>
    <property type="match status" value="1"/>
</dbReference>
<dbReference type="InterPro" id="IPR006221">
    <property type="entry name" value="TrpG/PapA_dom"/>
</dbReference>
<feature type="region of interest" description="Disordered" evidence="5">
    <location>
        <begin position="195"/>
        <end position="236"/>
    </location>
</feature>
<dbReference type="Gene3D" id="3.40.50.880">
    <property type="match status" value="1"/>
</dbReference>
<name>A0ABS1M1H9_9NOCA</name>
<dbReference type="PRINTS" id="PR00096">
    <property type="entry name" value="GATASE"/>
</dbReference>
<dbReference type="InterPro" id="IPR006805">
    <property type="entry name" value="Anth_synth_I_N"/>
</dbReference>
<sequence>MRTLLIDNYDSFTYNLYQLISQVNGNEPVVVRNDEVDALAALDLRSFDNIVISPGPGRPDVPRDFGISAAVIAEADLPLLGVCLGHQGIVIAAGGSVVRAPEARHGYPDLITHDGRELFAGVPQGFQAVRYHSLCAATPLPRELEITATSPDGVVMGIRHRTRPRWGVQFHPESIASEHGATLLRNFADLTRAHRRAANPHGPTTTRTDSRRATSGSSTAELMSRAPSAADSPSATSKTMTVEYRVEHTVVERAVDAEAVFLRLYRSSPTAFWLDSEHVEPGLDRFSFLGDASGPLAEVVRYRVGSGEVSVESAAGRRTVPGGVLDYLSGELRRRRIEFPAVPFDFVGGYVGYLGYEMKADCGAEAVHRAPTPDAQWVFADRLIVVDHEVGRTHLLALAETDSVRAAHDWLSVTKAIVETLPTWENPPDLALRAEERTVAPLLTRGRERYLADVAAAQEQLHAGESYEICITDSAYLPADSDGLSVYRTLRRCNPAPYAAFLRFGDVEVACSSPERFLKLDRARTVESKPIKGTAPRGHTPLEDEHLAAELARSPKTRAENLMIVDLLRNDLGRVCEIGTVHVPELMAVETYTTLHQLVSTVRGTLRPDLDVIDCLRACFPGGSMTGAPKLRTMEIIDDLETEARGIYSGTIGFLGLGGTADLNIVIRTAVRHNGRWRVGAGGAIVLDSDPEDEYHEMVWKAAAALRALPGIGVAPTAPLPSA</sequence>
<dbReference type="InterPro" id="IPR005802">
    <property type="entry name" value="ADC_synth_comp_1"/>
</dbReference>
<dbReference type="InterPro" id="IPR010117">
    <property type="entry name" value="PabB_fungal"/>
</dbReference>
<dbReference type="CDD" id="cd01743">
    <property type="entry name" value="GATase1_Anthranilate_Synthase"/>
    <property type="match status" value="1"/>
</dbReference>
<dbReference type="PRINTS" id="PR00099">
    <property type="entry name" value="CPSGATASE"/>
</dbReference>
<dbReference type="RefSeq" id="WP_201945374.1">
    <property type="nucleotide sequence ID" value="NZ_JAERRJ010000003.1"/>
</dbReference>
<evidence type="ECO:0000256" key="1">
    <source>
        <dbReference type="ARBA" id="ARBA00005970"/>
    </source>
</evidence>
<proteinExistence type="inferred from homology"/>
<feature type="domain" description="Anthranilate synthase component I N-terminal" evidence="8">
    <location>
        <begin position="256"/>
        <end position="394"/>
    </location>
</feature>
<dbReference type="InterPro" id="IPR029062">
    <property type="entry name" value="Class_I_gatase-like"/>
</dbReference>
<keyword evidence="3 9" id="KW-0808">Transferase</keyword>
<dbReference type="NCBIfam" id="TIGR00553">
    <property type="entry name" value="pabB"/>
    <property type="match status" value="1"/>
</dbReference>
<feature type="domain" description="Glutamine amidotransferase" evidence="6">
    <location>
        <begin position="4"/>
        <end position="188"/>
    </location>
</feature>
<dbReference type="GO" id="GO:0046820">
    <property type="term" value="F:4-amino-4-deoxychorismate synthase activity"/>
    <property type="evidence" value="ECO:0007669"/>
    <property type="project" value="UniProtKB-EC"/>
</dbReference>
<dbReference type="EMBL" id="JAERRJ010000003">
    <property type="protein sequence ID" value="MBL1074502.1"/>
    <property type="molecule type" value="Genomic_DNA"/>
</dbReference>
<dbReference type="EC" id="2.6.1.85" evidence="2"/>
<evidence type="ECO:0000259" key="6">
    <source>
        <dbReference type="Pfam" id="PF00117"/>
    </source>
</evidence>
<dbReference type="Pfam" id="PF00117">
    <property type="entry name" value="GATase"/>
    <property type="match status" value="1"/>
</dbReference>
<feature type="compositionally biased region" description="Low complexity" evidence="5">
    <location>
        <begin position="213"/>
        <end position="236"/>
    </location>
</feature>
<protein>
    <recommendedName>
        <fullName evidence="2">aminodeoxychorismate synthase</fullName>
        <ecNumber evidence="2">2.6.1.85</ecNumber>
    </recommendedName>
</protein>
<dbReference type="PROSITE" id="PS51273">
    <property type="entry name" value="GATASE_TYPE_1"/>
    <property type="match status" value="1"/>
</dbReference>
<dbReference type="InterPro" id="IPR017926">
    <property type="entry name" value="GATASE"/>
</dbReference>
<dbReference type="InterPro" id="IPR015890">
    <property type="entry name" value="Chorismate_C"/>
</dbReference>
<dbReference type="Pfam" id="PF04715">
    <property type="entry name" value="Anth_synt_I_N"/>
    <property type="match status" value="1"/>
</dbReference>
<evidence type="ECO:0000256" key="2">
    <source>
        <dbReference type="ARBA" id="ARBA00013139"/>
    </source>
</evidence>
<evidence type="ECO:0000256" key="5">
    <source>
        <dbReference type="SAM" id="MobiDB-lite"/>
    </source>
</evidence>
<evidence type="ECO:0000256" key="3">
    <source>
        <dbReference type="ARBA" id="ARBA00022679"/>
    </source>
</evidence>